<evidence type="ECO:0000313" key="1">
    <source>
        <dbReference type="EMBL" id="MFC3528670.1"/>
    </source>
</evidence>
<dbReference type="InterPro" id="IPR008567">
    <property type="entry name" value="BKACE"/>
</dbReference>
<dbReference type="Proteomes" id="UP001595721">
    <property type="component" value="Unassembled WGS sequence"/>
</dbReference>
<dbReference type="PANTHER" id="PTHR37418:SF1">
    <property type="entry name" value="3-KETO-5-AMINOHEXANOATE CLEAVAGE PROTEIN"/>
    <property type="match status" value="1"/>
</dbReference>
<reference evidence="2" key="1">
    <citation type="journal article" date="2019" name="Int. J. Syst. Evol. Microbiol.">
        <title>The Global Catalogue of Microorganisms (GCM) 10K type strain sequencing project: providing services to taxonomists for standard genome sequencing and annotation.</title>
        <authorList>
            <consortium name="The Broad Institute Genomics Platform"/>
            <consortium name="The Broad Institute Genome Sequencing Center for Infectious Disease"/>
            <person name="Wu L."/>
            <person name="Ma J."/>
        </authorList>
    </citation>
    <scope>NUCLEOTIDE SEQUENCE [LARGE SCALE GENOMIC DNA]</scope>
    <source>
        <strain evidence="2">KCTC 42899</strain>
    </source>
</reference>
<dbReference type="Gene3D" id="3.20.20.70">
    <property type="entry name" value="Aldolase class I"/>
    <property type="match status" value="1"/>
</dbReference>
<sequence length="240" mass="25091">MMLQACLNGARAADTPGLPLTPDAVAGDARASRAAGAACLHIHPRDAMGRESLAPPDVAAHLSAVRTAVPGMAVGISTGDWILPHAGRLEDMHGWTVLPDYVSVNLEEADAPEVLALMGRLGIGIELGLATGADLDRLLSLPATLWHGAVRIMIEMNAGTLDRAMPVARRILDRLRHEAPDLPILLHGFDATAWDFVAAARDLGCDTRIGLEDCLYLPDGRAAGNGALVAAAARMLGLDA</sequence>
<dbReference type="Pfam" id="PF05853">
    <property type="entry name" value="BKACE"/>
    <property type="match status" value="1"/>
</dbReference>
<comment type="caution">
    <text evidence="1">The sequence shown here is derived from an EMBL/GenBank/DDBJ whole genome shotgun (WGS) entry which is preliminary data.</text>
</comment>
<keyword evidence="2" id="KW-1185">Reference proteome</keyword>
<evidence type="ECO:0000313" key="2">
    <source>
        <dbReference type="Proteomes" id="UP001595721"/>
    </source>
</evidence>
<proteinExistence type="predicted"/>
<name>A0ABV7R7A8_9RHOB</name>
<dbReference type="RefSeq" id="WP_374422847.1">
    <property type="nucleotide sequence ID" value="NZ_JBHRXJ010000007.1"/>
</dbReference>
<dbReference type="PANTHER" id="PTHR37418">
    <property type="entry name" value="3-KETO-5-AMINOHEXANOATE CLEAVAGE ENZYME-RELATED"/>
    <property type="match status" value="1"/>
</dbReference>
<accession>A0ABV7R7A8</accession>
<gene>
    <name evidence="1" type="ORF">ACFOMH_10830</name>
</gene>
<organism evidence="1 2">
    <name type="scientific">Paracoccus mangrovi</name>
    <dbReference type="NCBI Taxonomy" id="1715645"/>
    <lineage>
        <taxon>Bacteria</taxon>
        <taxon>Pseudomonadati</taxon>
        <taxon>Pseudomonadota</taxon>
        <taxon>Alphaproteobacteria</taxon>
        <taxon>Rhodobacterales</taxon>
        <taxon>Paracoccaceae</taxon>
        <taxon>Paracoccus</taxon>
    </lineage>
</organism>
<dbReference type="InterPro" id="IPR013785">
    <property type="entry name" value="Aldolase_TIM"/>
</dbReference>
<dbReference type="EMBL" id="JBHRXJ010000007">
    <property type="protein sequence ID" value="MFC3528670.1"/>
    <property type="molecule type" value="Genomic_DNA"/>
</dbReference>
<protein>
    <submittedName>
        <fullName evidence="1">3-keto-5-aminohexanoate cleavage protein</fullName>
    </submittedName>
</protein>